<feature type="domain" description="EGF-like" evidence="1">
    <location>
        <begin position="1728"/>
        <end position="1768"/>
    </location>
</feature>
<feature type="domain" description="EGF-like" evidence="1">
    <location>
        <begin position="268"/>
        <end position="301"/>
    </location>
</feature>
<sequence length="1921" mass="208981">MLIYFEDINSAILSKNEILNCEQGQTTNRVQSCGVCQSGTIHSADRLSCYKCPDYCALGSCKLKSDSSNPDDATFCEKCIEHYFMNNGKCHECLPGCKKCNSISKCQDCLENFAIRKNFNDCIPCPHNCEQCNWLTTTFSVQCEICKAGYTVQNKNCVACGSFCKSCRYLKSKGVTCTTCDSNTYQETNNNITTCKPCSTSITGCSKCSNKDTCTECISKSYALTTSKQCEKCSSVHTACLECEAHSNTNKCSKCSIGYYLKDDSCSPCPRNCHSCIETNNVVKCSKCMAEYTVVAREVCDKCPDNCLECEVSSGNLICKADKCKAKYTRNSNNLCSKCPEKCNKCTWNSAKFRAECTGTNSVHSCTEKENGKSWTLSSDGTCAACPNYCDKCYFEKSTATTPICYASMCQQTYTYDDLTGICIPCPIGCDYCKKRTGGLTCLECSRGFAPNYGNSSTVIESCMACSINNCKYCEVISNELKCIRSPCTNSTTGKFSFKTGTCHDPLVSGTSFSTLSDESDHFSDDVLYDYDYEVIPMPCPPGSILIDVGIYRGHCRSCGYNCEDCQLNNLNTDVECKTCIGNTQWVNIEINGMPTRGCYDCTIARLQCTTFERFGSAPNFKCRCKIGHCMGNQDNPKFVTALQDTNDEYNKCQACSEKFPNALACSTEDPDNLTVHSCATGFTKLQSNDKACFKIGEFCSKWTDISSVICTACAFGSYLSSGECLPCPDGCSECTFEGSIINCISCSNGKTGIDCQSSPSVCDSINVENCNIKWNIAVSGSTPNCKCLSCSNSSAVDNIVPNTKNILGTCTSSGISTYPPNCQQVMLGTNTCTKCTGLYSLVYGMCLKIHDDCKSGFTVYEVYARRCFVPKPDFVLTKFGLENVSKSRYGGRHCTGYVLTGGQSNYYSRCSGCAAGYVLDSSNPYQYICWECNILTLLHCSHAVVDNHVCKCGRCTADGGGKHYLKHPTHAGCMEIADISECNDYTLKKKAGTYISVCNECSEGNIVSKDGQSCLSCGTCTNGIHQLNSIGDACECTCSNATLMNSNSNGCINCTNQIANCKVYELDNDICTCSECLAGHLKKSNTECNNCESDITCNGGTAQLNSGGDACECICSNTTFMNSNSNGCINCTNQIANCKVYELDNDVCKCSECLAGHVKKSNTEYGDACECICSNNTFMNSNSNGCVNCTNQIANCEVYELDNDVCKCSECSANYILKRNSECVECPSELICNGGTKRLNSGGNSCECTCSNNALINFNLNGCINCSTNEISNCKIFDLVNDICTCSECLSNYELQGNSECIYNTPGGGGETIANCLEYTRAAGLSTISECTKCIAGWALEEASSTSTSKCHQCQLGCEICTVDTSSTLTTVNRCTACSRSYAINNVGACIQCPYNCDECRVDPENQNNAICLSFGCTSGALNDADFSCQSCSIANCAICVQQINGLFKCLKCNRGFYKDHDGICQACTENCPFCFDDQSCIPDGCDEGFIRHRTEGTCLPCIGDGVARCSFQTATSNILIPETCKIGFRLNLSTHPPLCERCDPNCKICIVNGATKCDDQQCNSGYFYDSIDQKCYREKARCEKSIRICPSGCSACSLVDDKVQCTACIPSYGLREGLCEKCNSDKCQNCKIPPGESSMVCSSCLEKYYLNADDCGKCPSYCKECTHNGNYQCKTCMKRYGRSPDGTCIPCPPNCQTCIANSNHISKCTKCISNEFSLQSDGKCIPCSSATFTNCATCTSESFNRKAVCKSCQTGFSLSDDEESCISCSISKCSVCIHGNICSKCKSGFYLMNYNRECAQKCYKCKGNQADCGNEISNSNNNTSKMEIIDCSIGDCWAYRTETSDKIEYIRGCSNETCTSEATNEICKTANGKTECEKCCQGDKCNTWELDGKAGVEKTNYTFQFIAISIIFSILFSKI</sequence>
<feature type="domain" description="EGF-like" evidence="1">
    <location>
        <begin position="124"/>
        <end position="158"/>
    </location>
</feature>
<gene>
    <name evidence="2" type="ORF">DGYR_LOCUS13560</name>
</gene>
<dbReference type="SMART" id="SM00261">
    <property type="entry name" value="FU"/>
    <property type="match status" value="11"/>
</dbReference>
<evidence type="ECO:0000313" key="2">
    <source>
        <dbReference type="EMBL" id="CAD5126312.1"/>
    </source>
</evidence>
<keyword evidence="3" id="KW-1185">Reference proteome</keyword>
<dbReference type="InterPro" id="IPR009030">
    <property type="entry name" value="Growth_fac_rcpt_cys_sf"/>
</dbReference>
<feature type="domain" description="EGF-like" evidence="1">
    <location>
        <begin position="1432"/>
        <end position="1467"/>
    </location>
</feature>
<dbReference type="EMBL" id="CAJFCJ010000041">
    <property type="protein sequence ID" value="CAD5126312.1"/>
    <property type="molecule type" value="Genomic_DNA"/>
</dbReference>
<proteinExistence type="predicted"/>
<organism evidence="2 3">
    <name type="scientific">Dimorphilus gyrociliatus</name>
    <dbReference type="NCBI Taxonomy" id="2664684"/>
    <lineage>
        <taxon>Eukaryota</taxon>
        <taxon>Metazoa</taxon>
        <taxon>Spiralia</taxon>
        <taxon>Lophotrochozoa</taxon>
        <taxon>Annelida</taxon>
        <taxon>Polychaeta</taxon>
        <taxon>Polychaeta incertae sedis</taxon>
        <taxon>Dinophilidae</taxon>
        <taxon>Dimorphilus</taxon>
    </lineage>
</organism>
<dbReference type="InterPro" id="IPR052798">
    <property type="entry name" value="Giardia_VSA"/>
</dbReference>
<feature type="domain" description="EGF-like" evidence="1">
    <location>
        <begin position="1543"/>
        <end position="1585"/>
    </location>
</feature>
<reference evidence="2 3" key="1">
    <citation type="submission" date="2020-08" db="EMBL/GenBank/DDBJ databases">
        <authorList>
            <person name="Hejnol A."/>
        </authorList>
    </citation>
    <scope>NUCLEOTIDE SEQUENCE [LARGE SCALE GENOMIC DNA]</scope>
</reference>
<protein>
    <submittedName>
        <fullName evidence="2">DgyrCDS14465</fullName>
    </submittedName>
</protein>
<feature type="domain" description="EGF-like" evidence="1">
    <location>
        <begin position="724"/>
        <end position="757"/>
    </location>
</feature>
<dbReference type="InterPro" id="IPR006212">
    <property type="entry name" value="Furin_repeat"/>
</dbReference>
<dbReference type="OrthoDB" id="439917at2759"/>
<feature type="domain" description="EGF-like" evidence="1">
    <location>
        <begin position="1659"/>
        <end position="1691"/>
    </location>
</feature>
<dbReference type="InterPro" id="IPR000742">
    <property type="entry name" value="EGF"/>
</dbReference>
<dbReference type="SMART" id="SM01411">
    <property type="entry name" value="Ephrin_rec_like"/>
    <property type="match status" value="5"/>
</dbReference>
<feature type="domain" description="EGF-like" evidence="1">
    <location>
        <begin position="1692"/>
        <end position="1727"/>
    </location>
</feature>
<feature type="domain" description="EGF-like" evidence="1">
    <location>
        <begin position="1590"/>
        <end position="1622"/>
    </location>
</feature>
<dbReference type="Proteomes" id="UP000549394">
    <property type="component" value="Unassembled WGS sequence"/>
</dbReference>
<dbReference type="SMART" id="SM00181">
    <property type="entry name" value="EGF"/>
    <property type="match status" value="16"/>
</dbReference>
<feature type="domain" description="EGF-like" evidence="1">
    <location>
        <begin position="425"/>
        <end position="464"/>
    </location>
</feature>
<comment type="caution">
    <text evidence="2">The sequence shown here is derived from an EMBL/GenBank/DDBJ whole genome shotgun (WGS) entry which is preliminary data.</text>
</comment>
<name>A0A7I8WDW3_9ANNE</name>
<evidence type="ECO:0000259" key="1">
    <source>
        <dbReference type="SMART" id="SM00181"/>
    </source>
</evidence>
<feature type="domain" description="EGF-like" evidence="1">
    <location>
        <begin position="92"/>
        <end position="123"/>
    </location>
</feature>
<feature type="domain" description="EGF-like" evidence="1">
    <location>
        <begin position="1173"/>
        <end position="1225"/>
    </location>
</feature>
<dbReference type="PANTHER" id="PTHR23275">
    <property type="entry name" value="CABRIOLET.-RELATED"/>
    <property type="match status" value="1"/>
</dbReference>
<accession>A0A7I8WDW3</accession>
<feature type="domain" description="EGF-like" evidence="1">
    <location>
        <begin position="1623"/>
        <end position="1658"/>
    </location>
</feature>
<feature type="domain" description="EGF-like" evidence="1">
    <location>
        <begin position="232"/>
        <end position="267"/>
    </location>
</feature>
<dbReference type="SUPFAM" id="SSF57184">
    <property type="entry name" value="Growth factor receptor domain"/>
    <property type="match status" value="8"/>
</dbReference>
<dbReference type="PANTHER" id="PTHR23275:SF100">
    <property type="entry name" value="EGF-LIKE DOMAIN-CONTAINING PROTEIN"/>
    <property type="match status" value="1"/>
</dbReference>
<evidence type="ECO:0000313" key="3">
    <source>
        <dbReference type="Proteomes" id="UP000549394"/>
    </source>
</evidence>
<feature type="domain" description="EGF-like" evidence="1">
    <location>
        <begin position="1769"/>
        <end position="1801"/>
    </location>
</feature>
<feature type="domain" description="EGF-like" evidence="1">
    <location>
        <begin position="197"/>
        <end position="231"/>
    </location>
</feature>